<dbReference type="HAMAP" id="MF_00376">
    <property type="entry name" value="Dephospho_CoA_kinase"/>
    <property type="match status" value="1"/>
</dbReference>
<dbReference type="SUPFAM" id="SSF52540">
    <property type="entry name" value="P-loop containing nucleoside triphosphate hydrolases"/>
    <property type="match status" value="1"/>
</dbReference>
<dbReference type="PANTHER" id="PTHR10695:SF46">
    <property type="entry name" value="BIFUNCTIONAL COENZYME A SYNTHASE-RELATED"/>
    <property type="match status" value="1"/>
</dbReference>
<protein>
    <recommendedName>
        <fullName evidence="5 6">Dephospho-CoA kinase</fullName>
        <ecNumber evidence="5 6">2.7.1.24</ecNumber>
    </recommendedName>
    <alternativeName>
        <fullName evidence="5">Dephosphocoenzyme A kinase</fullName>
    </alternativeName>
</protein>
<dbReference type="GO" id="GO:0005524">
    <property type="term" value="F:ATP binding"/>
    <property type="evidence" value="ECO:0007669"/>
    <property type="project" value="UniProtKB-UniRule"/>
</dbReference>
<keyword evidence="5" id="KW-0963">Cytoplasm</keyword>
<evidence type="ECO:0000256" key="5">
    <source>
        <dbReference type="HAMAP-Rule" id="MF_00376"/>
    </source>
</evidence>
<sequence length="195" mass="21845">MKIVGLTGGIGSGKTTVAKMFSKLGVPVYIADVEAKKLTNSSKVIHRKLIKLLGEEAYSGESLNRAFVAEKIFNDRGLLDSVNKIIHPKVAAHFKKWASKQHTSYVIKEAAILFENGSYKECDTVILVTAPKPIRIERILARDKISKAEIEQRMDNQWSDEDKIQLADIVINNIDLEATKKRVEEVHKTLLFKAS</sequence>
<dbReference type="OrthoDB" id="9812943at2"/>
<reference evidence="8" key="1">
    <citation type="submission" date="2014-10" db="EMBL/GenBank/DDBJ databases">
        <title>Genome sequencing of Vitellibacter sp. D-24.</title>
        <authorList>
            <person name="Thevarajoo S."/>
            <person name="Selvaratnam C."/>
            <person name="Goh K.M."/>
            <person name="Chong C.S."/>
        </authorList>
    </citation>
    <scope>NUCLEOTIDE SEQUENCE [LARGE SCALE GENOMIC DNA]</scope>
    <source>
        <strain evidence="8">D-24</strain>
    </source>
</reference>
<dbReference type="NCBIfam" id="TIGR00152">
    <property type="entry name" value="dephospho-CoA kinase"/>
    <property type="match status" value="1"/>
</dbReference>
<accession>A0A137RIA5</accession>
<keyword evidence="8" id="KW-1185">Reference proteome</keyword>
<evidence type="ECO:0000313" key="8">
    <source>
        <dbReference type="Proteomes" id="UP000070138"/>
    </source>
</evidence>
<dbReference type="Pfam" id="PF01121">
    <property type="entry name" value="CoaE"/>
    <property type="match status" value="1"/>
</dbReference>
<keyword evidence="5" id="KW-0808">Transferase</keyword>
<reference evidence="7 8" key="2">
    <citation type="journal article" date="2016" name="Int. J. Syst. Evol. Microbiol.">
        <title>Vitellibacter aquimaris sp. nov., a marine bacterium isolated from seawater.</title>
        <authorList>
            <person name="Thevarajoo S."/>
            <person name="Selvaratnam C."/>
            <person name="Goh K.M."/>
            <person name="Hong K.W."/>
            <person name="Chan X.Y."/>
            <person name="Chan K.G."/>
            <person name="Chong C.S."/>
        </authorList>
    </citation>
    <scope>NUCLEOTIDE SEQUENCE [LARGE SCALE GENOMIC DNA]</scope>
    <source>
        <strain evidence="7 8">D-24</strain>
    </source>
</reference>
<evidence type="ECO:0000313" key="7">
    <source>
        <dbReference type="EMBL" id="KXN99893.1"/>
    </source>
</evidence>
<dbReference type="RefSeq" id="WP_062620719.1">
    <property type="nucleotide sequence ID" value="NZ_JRWG01000003.1"/>
</dbReference>
<proteinExistence type="inferred from homology"/>
<evidence type="ECO:0000256" key="4">
    <source>
        <dbReference type="ARBA" id="ARBA00022993"/>
    </source>
</evidence>
<dbReference type="PROSITE" id="PS51219">
    <property type="entry name" value="DPCK"/>
    <property type="match status" value="1"/>
</dbReference>
<evidence type="ECO:0000256" key="6">
    <source>
        <dbReference type="NCBIfam" id="TIGR00152"/>
    </source>
</evidence>
<comment type="function">
    <text evidence="5">Catalyzes the phosphorylation of the 3'-hydroxyl group of dephosphocoenzyme A to form coenzyme A.</text>
</comment>
<dbReference type="GO" id="GO:0005737">
    <property type="term" value="C:cytoplasm"/>
    <property type="evidence" value="ECO:0007669"/>
    <property type="project" value="UniProtKB-SubCell"/>
</dbReference>
<organism evidence="7 8">
    <name type="scientific">Aequorivita aquimaris</name>
    <dbReference type="NCBI Taxonomy" id="1548749"/>
    <lineage>
        <taxon>Bacteria</taxon>
        <taxon>Pseudomonadati</taxon>
        <taxon>Bacteroidota</taxon>
        <taxon>Flavobacteriia</taxon>
        <taxon>Flavobacteriales</taxon>
        <taxon>Flavobacteriaceae</taxon>
        <taxon>Aequorivita</taxon>
    </lineage>
</organism>
<dbReference type="GO" id="GO:0004140">
    <property type="term" value="F:dephospho-CoA kinase activity"/>
    <property type="evidence" value="ECO:0007669"/>
    <property type="project" value="UniProtKB-UniRule"/>
</dbReference>
<dbReference type="CDD" id="cd02022">
    <property type="entry name" value="DPCK"/>
    <property type="match status" value="1"/>
</dbReference>
<comment type="caution">
    <text evidence="7">The sequence shown here is derived from an EMBL/GenBank/DDBJ whole genome shotgun (WGS) entry which is preliminary data.</text>
</comment>
<comment type="subcellular location">
    <subcellularLocation>
        <location evidence="5">Cytoplasm</location>
    </subcellularLocation>
</comment>
<keyword evidence="2 5" id="KW-0547">Nucleotide-binding</keyword>
<keyword evidence="3 5" id="KW-0067">ATP-binding</keyword>
<comment type="pathway">
    <text evidence="5">Cofactor biosynthesis; coenzyme A biosynthesis; CoA from (R)-pantothenate: step 5/5.</text>
</comment>
<feature type="binding site" evidence="5">
    <location>
        <begin position="11"/>
        <end position="16"/>
    </location>
    <ligand>
        <name>ATP</name>
        <dbReference type="ChEBI" id="CHEBI:30616"/>
    </ligand>
</feature>
<dbReference type="PANTHER" id="PTHR10695">
    <property type="entry name" value="DEPHOSPHO-COA KINASE-RELATED"/>
    <property type="match status" value="1"/>
</dbReference>
<evidence type="ECO:0000256" key="2">
    <source>
        <dbReference type="ARBA" id="ARBA00022741"/>
    </source>
</evidence>
<keyword evidence="4 5" id="KW-0173">Coenzyme A biosynthesis</keyword>
<dbReference type="Proteomes" id="UP000070138">
    <property type="component" value="Unassembled WGS sequence"/>
</dbReference>
<gene>
    <name evidence="5" type="primary">coaE</name>
    <name evidence="7" type="ORF">LS48_05270</name>
</gene>
<dbReference type="InterPro" id="IPR001977">
    <property type="entry name" value="Depp_CoAkinase"/>
</dbReference>
<dbReference type="EMBL" id="JRWG01000003">
    <property type="protein sequence ID" value="KXN99893.1"/>
    <property type="molecule type" value="Genomic_DNA"/>
</dbReference>
<evidence type="ECO:0000256" key="1">
    <source>
        <dbReference type="ARBA" id="ARBA00009018"/>
    </source>
</evidence>
<name>A0A137RIA5_9FLAO</name>
<evidence type="ECO:0000256" key="3">
    <source>
        <dbReference type="ARBA" id="ARBA00022840"/>
    </source>
</evidence>
<dbReference type="UniPathway" id="UPA00241">
    <property type="reaction ID" value="UER00356"/>
</dbReference>
<dbReference type="InterPro" id="IPR027417">
    <property type="entry name" value="P-loop_NTPase"/>
</dbReference>
<dbReference type="STRING" id="1548749.LS48_05270"/>
<keyword evidence="5 7" id="KW-0418">Kinase</keyword>
<dbReference type="GO" id="GO:0015937">
    <property type="term" value="P:coenzyme A biosynthetic process"/>
    <property type="evidence" value="ECO:0007669"/>
    <property type="project" value="UniProtKB-UniRule"/>
</dbReference>
<dbReference type="Gene3D" id="3.40.50.300">
    <property type="entry name" value="P-loop containing nucleotide triphosphate hydrolases"/>
    <property type="match status" value="1"/>
</dbReference>
<comment type="similarity">
    <text evidence="1 5">Belongs to the CoaE family.</text>
</comment>
<dbReference type="AlphaFoldDB" id="A0A137RIA5"/>
<dbReference type="PATRIC" id="fig|1548749.3.peg.1110"/>
<comment type="catalytic activity">
    <reaction evidence="5">
        <text>3'-dephospho-CoA + ATP = ADP + CoA + H(+)</text>
        <dbReference type="Rhea" id="RHEA:18245"/>
        <dbReference type="ChEBI" id="CHEBI:15378"/>
        <dbReference type="ChEBI" id="CHEBI:30616"/>
        <dbReference type="ChEBI" id="CHEBI:57287"/>
        <dbReference type="ChEBI" id="CHEBI:57328"/>
        <dbReference type="ChEBI" id="CHEBI:456216"/>
        <dbReference type="EC" id="2.7.1.24"/>
    </reaction>
</comment>
<dbReference type="EC" id="2.7.1.24" evidence="5 6"/>